<comment type="caution">
    <text evidence="1">The sequence shown here is derived from an EMBL/GenBank/DDBJ whole genome shotgun (WGS) entry which is preliminary data.</text>
</comment>
<sequence>MGEEANAKWEGKAIAEIAEYSAEQVWPYIEDFCNIHKLIPSLDICNKVEGIEGQPGLTRYCASTIKGEGDDAEKEIDKWAYEKLLTIDPVQRYLSYEVGENNMGFKSYVATMKVLPTNEDAKVGGCKIEWRFVCDPVEGFGLQNLNAYVDFSVHSIAQKIEAAISEAI</sequence>
<dbReference type="AlphaFoldDB" id="A0AAV1XD65"/>
<keyword evidence="2" id="KW-1185">Reference proteome</keyword>
<evidence type="ECO:0000313" key="2">
    <source>
        <dbReference type="Proteomes" id="UP001497480"/>
    </source>
</evidence>
<organism evidence="1 2">
    <name type="scientific">Lupinus luteus</name>
    <name type="common">European yellow lupine</name>
    <dbReference type="NCBI Taxonomy" id="3873"/>
    <lineage>
        <taxon>Eukaryota</taxon>
        <taxon>Viridiplantae</taxon>
        <taxon>Streptophyta</taxon>
        <taxon>Embryophyta</taxon>
        <taxon>Tracheophyta</taxon>
        <taxon>Spermatophyta</taxon>
        <taxon>Magnoliopsida</taxon>
        <taxon>eudicotyledons</taxon>
        <taxon>Gunneridae</taxon>
        <taxon>Pentapetalae</taxon>
        <taxon>rosids</taxon>
        <taxon>fabids</taxon>
        <taxon>Fabales</taxon>
        <taxon>Fabaceae</taxon>
        <taxon>Papilionoideae</taxon>
        <taxon>50 kb inversion clade</taxon>
        <taxon>genistoids sensu lato</taxon>
        <taxon>core genistoids</taxon>
        <taxon>Genisteae</taxon>
        <taxon>Lupinus</taxon>
    </lineage>
</organism>
<evidence type="ECO:0008006" key="3">
    <source>
        <dbReference type="Google" id="ProtNLM"/>
    </source>
</evidence>
<dbReference type="Proteomes" id="UP001497480">
    <property type="component" value="Unassembled WGS sequence"/>
</dbReference>
<dbReference type="PANTHER" id="PTHR33789:SF11">
    <property type="entry name" value="OS05G0202300 PROTEIN"/>
    <property type="match status" value="1"/>
</dbReference>
<dbReference type="Pfam" id="PF10604">
    <property type="entry name" value="Polyketide_cyc2"/>
    <property type="match status" value="1"/>
</dbReference>
<dbReference type="InterPro" id="IPR019587">
    <property type="entry name" value="Polyketide_cyclase/dehydratase"/>
</dbReference>
<reference evidence="1 2" key="1">
    <citation type="submission" date="2024-03" db="EMBL/GenBank/DDBJ databases">
        <authorList>
            <person name="Martinez-Hernandez J."/>
        </authorList>
    </citation>
    <scope>NUCLEOTIDE SEQUENCE [LARGE SCALE GENOMIC DNA]</scope>
</reference>
<evidence type="ECO:0000313" key="1">
    <source>
        <dbReference type="EMBL" id="CAL0319253.1"/>
    </source>
</evidence>
<dbReference type="FunFam" id="3.30.530.20:FF:000064">
    <property type="entry name" value="Lachrymatory-factor synthase"/>
    <property type="match status" value="1"/>
</dbReference>
<dbReference type="CDD" id="cd07821">
    <property type="entry name" value="PYR_PYL_RCAR_like"/>
    <property type="match status" value="1"/>
</dbReference>
<dbReference type="GO" id="GO:0004864">
    <property type="term" value="F:protein phosphatase inhibitor activity"/>
    <property type="evidence" value="ECO:0007669"/>
    <property type="project" value="UniProtKB-ARBA"/>
</dbReference>
<dbReference type="InterPro" id="IPR053249">
    <property type="entry name" value="LFS"/>
</dbReference>
<dbReference type="PANTHER" id="PTHR33789">
    <property type="entry name" value="LACHRYMATORY-FACTOR SYNTHASE"/>
    <property type="match status" value="1"/>
</dbReference>
<gene>
    <name evidence="1" type="ORF">LLUT_LOCUS20313</name>
</gene>
<accession>A0AAV1XD65</accession>
<protein>
    <recommendedName>
        <fullName evidence="3">Lachrymatory factor synthase</fullName>
    </recommendedName>
</protein>
<dbReference type="InterPro" id="IPR023393">
    <property type="entry name" value="START-like_dom_sf"/>
</dbReference>
<proteinExistence type="predicted"/>
<name>A0AAV1XD65_LUPLU</name>
<dbReference type="EMBL" id="CAXHTB010000014">
    <property type="protein sequence ID" value="CAL0319253.1"/>
    <property type="molecule type" value="Genomic_DNA"/>
</dbReference>
<dbReference type="Gene3D" id="3.30.530.20">
    <property type="match status" value="1"/>
</dbReference>
<dbReference type="SUPFAM" id="SSF55961">
    <property type="entry name" value="Bet v1-like"/>
    <property type="match status" value="1"/>
</dbReference>